<accession>A0ABW6KFD7</accession>
<comment type="similarity">
    <text evidence="1 3 5">Belongs to the aldehyde dehydrogenase family.</text>
</comment>
<evidence type="ECO:0000256" key="5">
    <source>
        <dbReference type="RuleBase" id="RU003345"/>
    </source>
</evidence>
<dbReference type="InterPro" id="IPR016161">
    <property type="entry name" value="Ald_DH/histidinol_DH"/>
</dbReference>
<keyword evidence="2 3" id="KW-0560">Oxidoreductase</keyword>
<evidence type="ECO:0000256" key="1">
    <source>
        <dbReference type="ARBA" id="ARBA00009986"/>
    </source>
</evidence>
<dbReference type="PIRSF" id="PIRSF036492">
    <property type="entry name" value="ALDH"/>
    <property type="match status" value="1"/>
</dbReference>
<feature type="active site" evidence="4">
    <location>
        <position position="217"/>
    </location>
</feature>
<dbReference type="Pfam" id="PF00171">
    <property type="entry name" value="Aldedh"/>
    <property type="match status" value="1"/>
</dbReference>
<proteinExistence type="inferred from homology"/>
<evidence type="ECO:0000256" key="4">
    <source>
        <dbReference type="PROSITE-ProRule" id="PRU10007"/>
    </source>
</evidence>
<gene>
    <name evidence="7" type="ORF">ACFYKX_19940</name>
</gene>
<dbReference type="CDD" id="cd07136">
    <property type="entry name" value="ALDH_YwdH-P39616"/>
    <property type="match status" value="1"/>
</dbReference>
<dbReference type="PANTHER" id="PTHR43570">
    <property type="entry name" value="ALDEHYDE DEHYDROGENASE"/>
    <property type="match status" value="1"/>
</dbReference>
<sequence>MTTSELQPSDVQKMLLEHSVFFHSKKTKSLEFRIEQLQKLRAAIINYESKLIDALHRDLGKHPFETYASEVGFVLNSIKHTIKSLKKWVKPKKVRTPFVLYPSKSFIMYEPYGTVLIIGPFNYPFQLLIEPMIGAIAAGNCVVLKPSEVVPNVSEVITEMIQSIFDPAYIRSVEGGIETNTSLINSPFDYIFFTGSIPVGKIVMEAAAKNLVPVTLELGGKSPVIVDETAKIQIAADRIVWGKTLNSGQTCVAPDYLMVHESIKEELIQEIKNSLQKFYGMDIQTSKDFGRIVSDRHFKRLETMLEEDKHGILYGGSKNAETRFMEPTLIDASWDCATMSEEIFGPLLPILTYKDLDEAIVSIKKRSKPLALYLFTTNKKVEEKVLSEVSSGGVSINDTITHLANPELPFGGVGHSGIGAYHGKYSFLTFSHEKSVLRKSNKVKLTMLYPPYNQKKLNLIKRFLK</sequence>
<dbReference type="RefSeq" id="WP_389362921.1">
    <property type="nucleotide sequence ID" value="NZ_JBIACK010000011.1"/>
</dbReference>
<evidence type="ECO:0000313" key="8">
    <source>
        <dbReference type="Proteomes" id="UP001601059"/>
    </source>
</evidence>
<feature type="domain" description="Aldehyde dehydrogenase" evidence="6">
    <location>
        <begin position="5"/>
        <end position="436"/>
    </location>
</feature>
<keyword evidence="8" id="KW-1185">Reference proteome</keyword>
<dbReference type="InterPro" id="IPR015590">
    <property type="entry name" value="Aldehyde_DH_dom"/>
</dbReference>
<dbReference type="Proteomes" id="UP001601059">
    <property type="component" value="Unassembled WGS sequence"/>
</dbReference>
<dbReference type="SUPFAM" id="SSF53720">
    <property type="entry name" value="ALDH-like"/>
    <property type="match status" value="1"/>
</dbReference>
<organism evidence="7 8">
    <name type="scientific">Cytobacillus spartinae</name>
    <dbReference type="NCBI Taxonomy" id="3299023"/>
    <lineage>
        <taxon>Bacteria</taxon>
        <taxon>Bacillati</taxon>
        <taxon>Bacillota</taxon>
        <taxon>Bacilli</taxon>
        <taxon>Bacillales</taxon>
        <taxon>Bacillaceae</taxon>
        <taxon>Cytobacillus</taxon>
    </lineage>
</organism>
<protein>
    <recommendedName>
        <fullName evidence="3">Aldehyde dehydrogenase</fullName>
    </recommendedName>
</protein>
<name>A0ABW6KFD7_9BACI</name>
<evidence type="ECO:0000259" key="6">
    <source>
        <dbReference type="Pfam" id="PF00171"/>
    </source>
</evidence>
<reference evidence="7 8" key="1">
    <citation type="submission" date="2024-08" db="EMBL/GenBank/DDBJ databases">
        <title>Two novel Cytobacillus novel species.</title>
        <authorList>
            <person name="Liu G."/>
        </authorList>
    </citation>
    <scope>NUCLEOTIDE SEQUENCE [LARGE SCALE GENOMIC DNA]</scope>
    <source>
        <strain evidence="7 8">FJAT-54145</strain>
    </source>
</reference>
<dbReference type="Gene3D" id="3.40.605.10">
    <property type="entry name" value="Aldehyde Dehydrogenase, Chain A, domain 1"/>
    <property type="match status" value="1"/>
</dbReference>
<evidence type="ECO:0000256" key="2">
    <source>
        <dbReference type="ARBA" id="ARBA00023002"/>
    </source>
</evidence>
<evidence type="ECO:0000256" key="3">
    <source>
        <dbReference type="PIRNR" id="PIRNR036492"/>
    </source>
</evidence>
<dbReference type="InterPro" id="IPR012394">
    <property type="entry name" value="Aldehyde_DH_NAD(P)"/>
</dbReference>
<evidence type="ECO:0000313" key="7">
    <source>
        <dbReference type="EMBL" id="MFE8702881.1"/>
    </source>
</evidence>
<dbReference type="InterPro" id="IPR016163">
    <property type="entry name" value="Ald_DH_C"/>
</dbReference>
<dbReference type="Gene3D" id="3.40.309.10">
    <property type="entry name" value="Aldehyde Dehydrogenase, Chain A, domain 2"/>
    <property type="match status" value="1"/>
</dbReference>
<dbReference type="InterPro" id="IPR016162">
    <property type="entry name" value="Ald_DH_N"/>
</dbReference>
<comment type="caution">
    <text evidence="7">The sequence shown here is derived from an EMBL/GenBank/DDBJ whole genome shotgun (WGS) entry which is preliminary data.</text>
</comment>
<dbReference type="EMBL" id="JBIACK010000011">
    <property type="protein sequence ID" value="MFE8702881.1"/>
    <property type="molecule type" value="Genomic_DNA"/>
</dbReference>
<dbReference type="PANTHER" id="PTHR43570:SF16">
    <property type="entry name" value="ALDEHYDE DEHYDROGENASE TYPE III, ISOFORM Q"/>
    <property type="match status" value="1"/>
</dbReference>
<dbReference type="InterPro" id="IPR029510">
    <property type="entry name" value="Ald_DH_CS_GLU"/>
</dbReference>
<dbReference type="PROSITE" id="PS00687">
    <property type="entry name" value="ALDEHYDE_DEHYDR_GLU"/>
    <property type="match status" value="1"/>
</dbReference>